<reference evidence="7" key="2">
    <citation type="journal article" date="2023" name="IMA Fungus">
        <title>Comparative genomic study of the Penicillium genus elucidates a diverse pangenome and 15 lateral gene transfer events.</title>
        <authorList>
            <person name="Petersen C."/>
            <person name="Sorensen T."/>
            <person name="Nielsen M.R."/>
            <person name="Sondergaard T.E."/>
            <person name="Sorensen J.L."/>
            <person name="Fitzpatrick D.A."/>
            <person name="Frisvad J.C."/>
            <person name="Nielsen K.L."/>
        </authorList>
    </citation>
    <scope>NUCLEOTIDE SEQUENCE</scope>
    <source>
        <strain evidence="7">IBT 26290</strain>
    </source>
</reference>
<evidence type="ECO:0000313" key="7">
    <source>
        <dbReference type="EMBL" id="KAJ5167641.1"/>
    </source>
</evidence>
<dbReference type="PANTHER" id="PTHR23241">
    <property type="entry name" value="LATE EMBRYOGENESIS ABUNDANT PLANTS LEA-RELATED"/>
    <property type="match status" value="1"/>
</dbReference>
<dbReference type="GeneID" id="81424536"/>
<keyword evidence="3 5" id="KW-1133">Transmembrane helix</keyword>
<keyword evidence="8" id="KW-1185">Reference proteome</keyword>
<feature type="transmembrane region" description="Helical" evidence="5">
    <location>
        <begin position="87"/>
        <end position="106"/>
    </location>
</feature>
<feature type="transmembrane region" description="Helical" evidence="5">
    <location>
        <begin position="148"/>
        <end position="170"/>
    </location>
</feature>
<proteinExistence type="predicted"/>
<organism evidence="7 8">
    <name type="scientific">Penicillium canariense</name>
    <dbReference type="NCBI Taxonomy" id="189055"/>
    <lineage>
        <taxon>Eukaryota</taxon>
        <taxon>Fungi</taxon>
        <taxon>Dikarya</taxon>
        <taxon>Ascomycota</taxon>
        <taxon>Pezizomycotina</taxon>
        <taxon>Eurotiomycetes</taxon>
        <taxon>Eurotiomycetidae</taxon>
        <taxon>Eurotiales</taxon>
        <taxon>Aspergillaceae</taxon>
        <taxon>Penicillium</taxon>
    </lineage>
</organism>
<dbReference type="AlphaFoldDB" id="A0A9W9I5Z0"/>
<evidence type="ECO:0000259" key="6">
    <source>
        <dbReference type="Pfam" id="PF13664"/>
    </source>
</evidence>
<dbReference type="Pfam" id="PF13664">
    <property type="entry name" value="DUF4149"/>
    <property type="match status" value="1"/>
</dbReference>
<gene>
    <name evidence="7" type="ORF">N7482_003235</name>
</gene>
<evidence type="ECO:0000313" key="8">
    <source>
        <dbReference type="Proteomes" id="UP001149163"/>
    </source>
</evidence>
<dbReference type="OrthoDB" id="1641132at2759"/>
<evidence type="ECO:0000256" key="3">
    <source>
        <dbReference type="ARBA" id="ARBA00022989"/>
    </source>
</evidence>
<name>A0A9W9I5Z0_9EURO</name>
<evidence type="ECO:0000256" key="5">
    <source>
        <dbReference type="SAM" id="Phobius"/>
    </source>
</evidence>
<evidence type="ECO:0000256" key="4">
    <source>
        <dbReference type="ARBA" id="ARBA00023136"/>
    </source>
</evidence>
<comment type="caution">
    <text evidence="7">The sequence shown here is derived from an EMBL/GenBank/DDBJ whole genome shotgun (WGS) entry which is preliminary data.</text>
</comment>
<dbReference type="PANTHER" id="PTHR23241:SF102">
    <property type="entry name" value="LD23009P"/>
    <property type="match status" value="1"/>
</dbReference>
<feature type="transmembrane region" description="Helical" evidence="5">
    <location>
        <begin position="53"/>
        <end position="75"/>
    </location>
</feature>
<accession>A0A9W9I5Z0</accession>
<keyword evidence="4 5" id="KW-0472">Membrane</keyword>
<keyword evidence="2 5" id="KW-0812">Transmembrane</keyword>
<protein>
    <recommendedName>
        <fullName evidence="6">TMEM205-like domain-containing protein</fullName>
    </recommendedName>
</protein>
<dbReference type="Proteomes" id="UP001149163">
    <property type="component" value="Unassembled WGS sequence"/>
</dbReference>
<sequence>MESILPTVGNLLPYHILLYGALLGTELFQTFVNTKLCFQALPMREFLMLQKRLFPVYFKCQVGLAALTAATHPPYSVVSLAKDPWSAVPLVVVVVTGSLNWSVFGPRTTTASLVRRALSESQGTPADPDKGKVYRANRNFARNHAMSIHLNAITLVATICYGFSLSSRLLPRL</sequence>
<dbReference type="GO" id="GO:0016020">
    <property type="term" value="C:membrane"/>
    <property type="evidence" value="ECO:0007669"/>
    <property type="project" value="UniProtKB-SubCell"/>
</dbReference>
<evidence type="ECO:0000256" key="2">
    <source>
        <dbReference type="ARBA" id="ARBA00022692"/>
    </source>
</evidence>
<comment type="subcellular location">
    <subcellularLocation>
        <location evidence="1">Membrane</location>
    </subcellularLocation>
</comment>
<evidence type="ECO:0000256" key="1">
    <source>
        <dbReference type="ARBA" id="ARBA00004370"/>
    </source>
</evidence>
<dbReference type="RefSeq" id="XP_056544102.1">
    <property type="nucleotide sequence ID" value="XM_056685360.1"/>
</dbReference>
<feature type="transmembrane region" description="Helical" evidence="5">
    <location>
        <begin position="12"/>
        <end position="32"/>
    </location>
</feature>
<reference evidence="7" key="1">
    <citation type="submission" date="2022-11" db="EMBL/GenBank/DDBJ databases">
        <authorList>
            <person name="Petersen C."/>
        </authorList>
    </citation>
    <scope>NUCLEOTIDE SEQUENCE</scope>
    <source>
        <strain evidence="7">IBT 26290</strain>
    </source>
</reference>
<dbReference type="InterPro" id="IPR025423">
    <property type="entry name" value="TMEM205-like"/>
</dbReference>
<dbReference type="EMBL" id="JAPQKN010000002">
    <property type="protein sequence ID" value="KAJ5167641.1"/>
    <property type="molecule type" value="Genomic_DNA"/>
</dbReference>
<dbReference type="InterPro" id="IPR053009">
    <property type="entry name" value="Xanthocillin_Biosynth-Assoc"/>
</dbReference>
<feature type="domain" description="TMEM205-like" evidence="6">
    <location>
        <begin position="17"/>
        <end position="112"/>
    </location>
</feature>